<accession>A0A642PLT8</accession>
<organism evidence="1 2">
    <name type="scientific">Bacteroides cellulosilyticus</name>
    <dbReference type="NCBI Taxonomy" id="246787"/>
    <lineage>
        <taxon>Bacteria</taxon>
        <taxon>Pseudomonadati</taxon>
        <taxon>Bacteroidota</taxon>
        <taxon>Bacteroidia</taxon>
        <taxon>Bacteroidales</taxon>
        <taxon>Bacteroidaceae</taxon>
        <taxon>Bacteroides</taxon>
    </lineage>
</organism>
<evidence type="ECO:0000313" key="2">
    <source>
        <dbReference type="Proteomes" id="UP000448877"/>
    </source>
</evidence>
<dbReference type="Pfam" id="PF07494">
    <property type="entry name" value="Reg_prop"/>
    <property type="match status" value="1"/>
</dbReference>
<comment type="caution">
    <text evidence="1">The sequence shown here is derived from an EMBL/GenBank/DDBJ whole genome shotgun (WGS) entry which is preliminary data.</text>
</comment>
<proteinExistence type="predicted"/>
<sequence>MPYSLSGNSVYSIFQDSHKRIWIGCYGGGINLLTCNKNGKTEFIHSD</sequence>
<name>A0A642PLT8_9BACE</name>
<gene>
    <name evidence="1" type="ORF">F2Y81_29815</name>
</gene>
<dbReference type="InterPro" id="IPR015943">
    <property type="entry name" value="WD40/YVTN_repeat-like_dom_sf"/>
</dbReference>
<evidence type="ECO:0000313" key="1">
    <source>
        <dbReference type="EMBL" id="KAA5409836.1"/>
    </source>
</evidence>
<dbReference type="AlphaFoldDB" id="A0A642PLT8"/>
<reference evidence="1 2" key="1">
    <citation type="journal article" date="2019" name="Nat. Med.">
        <title>A library of human gut bacterial isolates paired with longitudinal multiomics data enables mechanistic microbiome research.</title>
        <authorList>
            <person name="Poyet M."/>
            <person name="Groussin M."/>
            <person name="Gibbons S.M."/>
            <person name="Avila-Pacheco J."/>
            <person name="Jiang X."/>
            <person name="Kearney S.M."/>
            <person name="Perrotta A.R."/>
            <person name="Berdy B."/>
            <person name="Zhao S."/>
            <person name="Lieberman T.D."/>
            <person name="Swanson P.K."/>
            <person name="Smith M."/>
            <person name="Roesemann S."/>
            <person name="Alexander J.E."/>
            <person name="Rich S.A."/>
            <person name="Livny J."/>
            <person name="Vlamakis H."/>
            <person name="Clish C."/>
            <person name="Bullock K."/>
            <person name="Deik A."/>
            <person name="Scott J."/>
            <person name="Pierce K.A."/>
            <person name="Xavier R.J."/>
            <person name="Alm E.J."/>
        </authorList>
    </citation>
    <scope>NUCLEOTIDE SEQUENCE [LARGE SCALE GENOMIC DNA]</scope>
    <source>
        <strain evidence="1 2">BIOML-A6</strain>
    </source>
</reference>
<dbReference type="Gene3D" id="2.130.10.10">
    <property type="entry name" value="YVTN repeat-like/Quinoprotein amine dehydrogenase"/>
    <property type="match status" value="1"/>
</dbReference>
<dbReference type="Proteomes" id="UP000448877">
    <property type="component" value="Unassembled WGS sequence"/>
</dbReference>
<evidence type="ECO:0008006" key="3">
    <source>
        <dbReference type="Google" id="ProtNLM"/>
    </source>
</evidence>
<feature type="non-terminal residue" evidence="1">
    <location>
        <position position="47"/>
    </location>
</feature>
<protein>
    <recommendedName>
        <fullName evidence="3">Hybrid sensor histidine kinase/response regulator</fullName>
    </recommendedName>
</protein>
<dbReference type="InterPro" id="IPR011110">
    <property type="entry name" value="Reg_prop"/>
</dbReference>
<dbReference type="EMBL" id="VVYV01000155">
    <property type="protein sequence ID" value="KAA5409836.1"/>
    <property type="molecule type" value="Genomic_DNA"/>
</dbReference>